<evidence type="ECO:0000256" key="2">
    <source>
        <dbReference type="ARBA" id="ARBA00022737"/>
    </source>
</evidence>
<dbReference type="InterPro" id="IPR001680">
    <property type="entry name" value="WD40_rpt"/>
</dbReference>
<name>A0A9P6UTI7_9FUNG</name>
<evidence type="ECO:0000313" key="4">
    <source>
        <dbReference type="EMBL" id="KAG0318538.1"/>
    </source>
</evidence>
<evidence type="ECO:0000313" key="5">
    <source>
        <dbReference type="Proteomes" id="UP000738325"/>
    </source>
</evidence>
<feature type="region of interest" description="Disordered" evidence="3">
    <location>
        <begin position="698"/>
        <end position="720"/>
    </location>
</feature>
<dbReference type="EMBL" id="JAAAIP010000366">
    <property type="protein sequence ID" value="KAG0318538.1"/>
    <property type="molecule type" value="Genomic_DNA"/>
</dbReference>
<dbReference type="InterPro" id="IPR036322">
    <property type="entry name" value="WD40_repeat_dom_sf"/>
</dbReference>
<dbReference type="Gene3D" id="2.130.10.10">
    <property type="entry name" value="YVTN repeat-like/Quinoprotein amine dehydrogenase"/>
    <property type="match status" value="1"/>
</dbReference>
<keyword evidence="5" id="KW-1185">Reference proteome</keyword>
<feature type="compositionally biased region" description="Basic and acidic residues" evidence="3">
    <location>
        <begin position="710"/>
        <end position="720"/>
    </location>
</feature>
<evidence type="ECO:0000256" key="3">
    <source>
        <dbReference type="SAM" id="MobiDB-lite"/>
    </source>
</evidence>
<keyword evidence="2" id="KW-0677">Repeat</keyword>
<keyword evidence="1" id="KW-0853">WD repeat</keyword>
<accession>A0A9P6UTI7</accession>
<feature type="compositionally biased region" description="Polar residues" evidence="3">
    <location>
        <begin position="227"/>
        <end position="247"/>
    </location>
</feature>
<dbReference type="InterPro" id="IPR050459">
    <property type="entry name" value="WD_repeat_RBAP46/RBAP48/MSI1"/>
</dbReference>
<dbReference type="SMART" id="SM00320">
    <property type="entry name" value="WD40"/>
    <property type="match status" value="4"/>
</dbReference>
<dbReference type="Proteomes" id="UP000738325">
    <property type="component" value="Unassembled WGS sequence"/>
</dbReference>
<organism evidence="4 5">
    <name type="scientific">Dissophora globulifera</name>
    <dbReference type="NCBI Taxonomy" id="979702"/>
    <lineage>
        <taxon>Eukaryota</taxon>
        <taxon>Fungi</taxon>
        <taxon>Fungi incertae sedis</taxon>
        <taxon>Mucoromycota</taxon>
        <taxon>Mortierellomycotina</taxon>
        <taxon>Mortierellomycetes</taxon>
        <taxon>Mortierellales</taxon>
        <taxon>Mortierellaceae</taxon>
        <taxon>Dissophora</taxon>
    </lineage>
</organism>
<sequence>MASRIDNRTSFIVKKVAKDVSSKELATFLGLGPEAIISEMSTVEGMIFRNYRISVNSLDDAMTIFKRHNFTKLRGYCISLELSPAQIYNQIPEIRVELPKTVTQEDVYKVFSDFGTVISARRADGPYHSIFSIFYTTSASVRTLATLLSNNLKKKKKVALCVNEYRAKLMSTKNDAQSLPDFWTPPKVPEKARGNLIDVPTNITDPTRAIIQVAHIVPGTLGNTNINNSSAGSSADRGVSNSNTGSNAPLPRRKLTPSEEQRAVHIKQTIVRPSVTAQPGEVPFRPLPRAIYNSGKWTDREEARRPDWHDNAFMCYETLNSLSSQSPQGLVSISTLAWGSQLDISTFRLHYGSTFVPSRASKSYPVASCLTVEMRQYGDKDSAAEVLAIRNNGCLNESFDTLREGLNITCRGTIMAMKCLESGHLVTSSKTTGGGCDLYVWDMRDNLDNAKIPVAMLSSNQAPKIRFDACGMDVCSVNEYGVINVYDLYKSVSSGTHTRTTTLDDSARTTIDSHYKYYATSIAMNAFDSTILVGSGEHAQLARWDPRSPATAAFTSMACRVKDATSIQRRFFDPVYGVQWNPHNSNEFMSVHANTIRVWDARRMDHDGFATFHYMGRESIFKAQWSPHHANCIAGLTVEGQVKIWKIDKLDGPVNITTPQQHASQLFLHRAHDLAASDFAWNPYVEDVIATVFPGSSQRPGSIQVWRPRNLHDSDDNGEP</sequence>
<feature type="region of interest" description="Disordered" evidence="3">
    <location>
        <begin position="227"/>
        <end position="261"/>
    </location>
</feature>
<proteinExistence type="predicted"/>
<dbReference type="OrthoDB" id="2426869at2759"/>
<evidence type="ECO:0000256" key="1">
    <source>
        <dbReference type="ARBA" id="ARBA00022574"/>
    </source>
</evidence>
<comment type="caution">
    <text evidence="4">The sequence shown here is derived from an EMBL/GenBank/DDBJ whole genome shotgun (WGS) entry which is preliminary data.</text>
</comment>
<dbReference type="PANTHER" id="PTHR22850">
    <property type="entry name" value="WD40 REPEAT FAMILY"/>
    <property type="match status" value="1"/>
</dbReference>
<gene>
    <name evidence="4" type="primary">RBBP4</name>
    <name evidence="4" type="ORF">BGZ99_005613</name>
</gene>
<dbReference type="SUPFAM" id="SSF50978">
    <property type="entry name" value="WD40 repeat-like"/>
    <property type="match status" value="1"/>
</dbReference>
<reference evidence="4" key="1">
    <citation type="journal article" date="2020" name="Fungal Divers.">
        <title>Resolving the Mortierellaceae phylogeny through synthesis of multi-gene phylogenetics and phylogenomics.</title>
        <authorList>
            <person name="Vandepol N."/>
            <person name="Liber J."/>
            <person name="Desiro A."/>
            <person name="Na H."/>
            <person name="Kennedy M."/>
            <person name="Barry K."/>
            <person name="Grigoriev I.V."/>
            <person name="Miller A.N."/>
            <person name="O'Donnell K."/>
            <person name="Stajich J.E."/>
            <person name="Bonito G."/>
        </authorList>
    </citation>
    <scope>NUCLEOTIDE SEQUENCE</scope>
    <source>
        <strain evidence="4">REB-010B</strain>
    </source>
</reference>
<dbReference type="InterPro" id="IPR015943">
    <property type="entry name" value="WD40/YVTN_repeat-like_dom_sf"/>
</dbReference>
<dbReference type="AlphaFoldDB" id="A0A9P6UTI7"/>
<protein>
    <submittedName>
        <fullName evidence="4">Histone-binding protein rbbp4</fullName>
    </submittedName>
</protein>